<feature type="chain" id="PRO_5016883606" description="Core-2/I-Branching enzyme" evidence="1">
    <location>
        <begin position="26"/>
        <end position="606"/>
    </location>
</feature>
<evidence type="ECO:0000256" key="1">
    <source>
        <dbReference type="SAM" id="SignalP"/>
    </source>
</evidence>
<dbReference type="OrthoDB" id="5948173at2759"/>
<proteinExistence type="predicted"/>
<sequence length="606" mass="70317">MRQSIKADFALLLCLTTAFICVVNCDIGFNRKSAIPLMMRKSNFTLNKKWIVVTSTNLPTEDIKRLANISGWELVVVGDTKTPKTWSWKGVHFLGVEDQQRLGLGLGQFDYTKAISGLRYGCNHVKKNLSSKLFNPYRFFGNDYMWPRGFPLSYLQSHTNGPDRYCLCHKMRAAAVQQGLVHKDPDVDAIYRLLHADKQTGLNEAFNKMAPSVVLEKGIYAPWNSQNTLFNRKAFFILYLPVTVAFRVTDIWRSYFAQKLLHMIGENIAFYPVNAIQIRNAHNYLSDFESERDVYLKTEKIIEFLDEWRCSHKEISECTILLAEEFRKRDFWGVTDAKLVRDWIYDLRTIGYQFPPRTKGTEYSIQEQIRGANCRRADFEFDTGREDTMIQKSSQKLKLFGELTDWCAKANFPEFLQKLLSPSQLATSHTNNLVLANLRKSVLVITGNYPWDRTIGLLQRMYQPYFGLTIFCGSWFPDQYDDDNEAIAENFPRMLHPFNYIHLTEAEMNKGYAAYYCMSKVKDLRLGNVLGYYVMADDTTFNFWHGVNPFLVMHPIGDRHRNRGIWWTAPVGMKAALTANKLFTEVYKFDPSVQTIWHQFERGVSV</sequence>
<dbReference type="EMBL" id="JOJR01000030">
    <property type="protein sequence ID" value="RCN49766.1"/>
    <property type="molecule type" value="Genomic_DNA"/>
</dbReference>
<dbReference type="PANTHER" id="PTHR31362">
    <property type="entry name" value="GLYCOSYLTRANSFERASE STELLO1-RELATED"/>
    <property type="match status" value="1"/>
</dbReference>
<evidence type="ECO:0008006" key="4">
    <source>
        <dbReference type="Google" id="ProtNLM"/>
    </source>
</evidence>
<organism evidence="2 3">
    <name type="scientific">Ancylostoma caninum</name>
    <name type="common">Dog hookworm</name>
    <dbReference type="NCBI Taxonomy" id="29170"/>
    <lineage>
        <taxon>Eukaryota</taxon>
        <taxon>Metazoa</taxon>
        <taxon>Ecdysozoa</taxon>
        <taxon>Nematoda</taxon>
        <taxon>Chromadorea</taxon>
        <taxon>Rhabditida</taxon>
        <taxon>Rhabditina</taxon>
        <taxon>Rhabditomorpha</taxon>
        <taxon>Strongyloidea</taxon>
        <taxon>Ancylostomatidae</taxon>
        <taxon>Ancylostomatinae</taxon>
        <taxon>Ancylostoma</taxon>
    </lineage>
</organism>
<reference evidence="2 3" key="1">
    <citation type="submission" date="2014-10" db="EMBL/GenBank/DDBJ databases">
        <title>Draft genome of the hookworm Ancylostoma caninum.</title>
        <authorList>
            <person name="Mitreva M."/>
        </authorList>
    </citation>
    <scope>NUCLEOTIDE SEQUENCE [LARGE SCALE GENOMIC DNA]</scope>
    <source>
        <strain evidence="2 3">Baltimore</strain>
    </source>
</reference>
<evidence type="ECO:0000313" key="2">
    <source>
        <dbReference type="EMBL" id="RCN49766.1"/>
    </source>
</evidence>
<dbReference type="Pfam" id="PF03385">
    <property type="entry name" value="STELLO"/>
    <property type="match status" value="1"/>
</dbReference>
<dbReference type="InterPro" id="IPR005049">
    <property type="entry name" value="STL-like"/>
</dbReference>
<feature type="signal peptide" evidence="1">
    <location>
        <begin position="1"/>
        <end position="25"/>
    </location>
</feature>
<keyword evidence="1" id="KW-0732">Signal</keyword>
<dbReference type="PANTHER" id="PTHR31362:SF0">
    <property type="entry name" value="EXOSTOSIN DOMAIN-CONTAINING PROTEIN-RELATED"/>
    <property type="match status" value="1"/>
</dbReference>
<comment type="caution">
    <text evidence="2">The sequence shown here is derived from an EMBL/GenBank/DDBJ whole genome shotgun (WGS) entry which is preliminary data.</text>
</comment>
<protein>
    <recommendedName>
        <fullName evidence="4">Core-2/I-Branching enzyme</fullName>
    </recommendedName>
</protein>
<keyword evidence="3" id="KW-1185">Reference proteome</keyword>
<accession>A0A368GZJ0</accession>
<dbReference type="STRING" id="29170.A0A368GZJ0"/>
<evidence type="ECO:0000313" key="3">
    <source>
        <dbReference type="Proteomes" id="UP000252519"/>
    </source>
</evidence>
<dbReference type="Proteomes" id="UP000252519">
    <property type="component" value="Unassembled WGS sequence"/>
</dbReference>
<dbReference type="AlphaFoldDB" id="A0A368GZJ0"/>
<name>A0A368GZJ0_ANCCA</name>
<gene>
    <name evidence="2" type="ORF">ANCCAN_04223</name>
</gene>